<dbReference type="Proteomes" id="UP000269396">
    <property type="component" value="Unassembled WGS sequence"/>
</dbReference>
<proteinExistence type="predicted"/>
<reference evidence="1 2" key="1">
    <citation type="submission" date="2018-11" db="EMBL/GenBank/DDBJ databases">
        <authorList>
            <consortium name="Pathogen Informatics"/>
        </authorList>
    </citation>
    <scope>NUCLEOTIDE SEQUENCE [LARGE SCALE GENOMIC DNA]</scope>
    <source>
        <strain>Denwood</strain>
        <strain evidence="2">Zambia</strain>
    </source>
</reference>
<evidence type="ECO:0000313" key="1">
    <source>
        <dbReference type="EMBL" id="VDP69748.1"/>
    </source>
</evidence>
<name>A0A3P8GCY2_9TREM</name>
<keyword evidence="2" id="KW-1185">Reference proteome</keyword>
<evidence type="ECO:0000313" key="2">
    <source>
        <dbReference type="Proteomes" id="UP000269396"/>
    </source>
</evidence>
<gene>
    <name evidence="1" type="ORF">SMTD_LOCUS15864</name>
</gene>
<dbReference type="EMBL" id="UZAL01036398">
    <property type="protein sequence ID" value="VDP69748.1"/>
    <property type="molecule type" value="Genomic_DNA"/>
</dbReference>
<organism evidence="1 2">
    <name type="scientific">Schistosoma mattheei</name>
    <dbReference type="NCBI Taxonomy" id="31246"/>
    <lineage>
        <taxon>Eukaryota</taxon>
        <taxon>Metazoa</taxon>
        <taxon>Spiralia</taxon>
        <taxon>Lophotrochozoa</taxon>
        <taxon>Platyhelminthes</taxon>
        <taxon>Trematoda</taxon>
        <taxon>Digenea</taxon>
        <taxon>Strigeidida</taxon>
        <taxon>Schistosomatoidea</taxon>
        <taxon>Schistosomatidae</taxon>
        <taxon>Schistosoma</taxon>
    </lineage>
</organism>
<dbReference type="AlphaFoldDB" id="A0A3P8GCY2"/>
<accession>A0A3P8GCY2</accession>
<sequence>MKNNFIQRLFFSILIIIIPEHRKIYSVICIFCFFSEPVERC</sequence>
<protein>
    <submittedName>
        <fullName evidence="1">Uncharacterized protein</fullName>
    </submittedName>
</protein>